<protein>
    <submittedName>
        <fullName evidence="1">Uncharacterized protein</fullName>
    </submittedName>
</protein>
<comment type="caution">
    <text evidence="1">The sequence shown here is derived from an EMBL/GenBank/DDBJ whole genome shotgun (WGS) entry which is preliminary data.</text>
</comment>
<evidence type="ECO:0000313" key="2">
    <source>
        <dbReference type="Proteomes" id="UP001152658"/>
    </source>
</evidence>
<dbReference type="EMBL" id="CALYLK010000136">
    <property type="protein sequence ID" value="CAH8233537.1"/>
    <property type="molecule type" value="Genomic_DNA"/>
</dbReference>
<keyword evidence="2" id="KW-1185">Reference proteome</keyword>
<gene>
    <name evidence="1" type="ORF">VAE063_950171</name>
</gene>
<dbReference type="Proteomes" id="UP001152658">
    <property type="component" value="Unassembled WGS sequence"/>
</dbReference>
<proteinExistence type="predicted"/>
<reference evidence="1" key="1">
    <citation type="submission" date="2022-06" db="EMBL/GenBank/DDBJ databases">
        <authorList>
            <person name="Goudenege D."/>
            <person name="Le Roux F."/>
        </authorList>
    </citation>
    <scope>NUCLEOTIDE SEQUENCE</scope>
    <source>
        <strain evidence="1">12-063</strain>
    </source>
</reference>
<sequence>MSVAIQSFEAACHQPCPDMPHHSLNAAQKQKGLACLQRVRAELREKMLVPLRKQRAELVAKAGDEETSPIKRSLLMQEISRIDAKAQRIIDRWS</sequence>
<evidence type="ECO:0000313" key="1">
    <source>
        <dbReference type="EMBL" id="CAH8233537.1"/>
    </source>
</evidence>
<dbReference type="RefSeq" id="WP_168522622.1">
    <property type="nucleotide sequence ID" value="NZ_CALYLA010000019.1"/>
</dbReference>
<accession>A0ABM9FR84</accession>
<organism evidence="1 2">
    <name type="scientific">Vibrio aestuarianus</name>
    <dbReference type="NCBI Taxonomy" id="28171"/>
    <lineage>
        <taxon>Bacteria</taxon>
        <taxon>Pseudomonadati</taxon>
        <taxon>Pseudomonadota</taxon>
        <taxon>Gammaproteobacteria</taxon>
        <taxon>Vibrionales</taxon>
        <taxon>Vibrionaceae</taxon>
        <taxon>Vibrio</taxon>
    </lineage>
</organism>
<name>A0ABM9FR84_9VIBR</name>